<evidence type="ECO:0000259" key="4">
    <source>
        <dbReference type="PROSITE" id="PS50137"/>
    </source>
</evidence>
<dbReference type="SMART" id="SM00358">
    <property type="entry name" value="DSRM"/>
    <property type="match status" value="1"/>
</dbReference>
<accession>A0A9J6A467</accession>
<protein>
    <recommendedName>
        <fullName evidence="4">DRBM domain-containing protein</fullName>
    </recommendedName>
</protein>
<evidence type="ECO:0000256" key="1">
    <source>
        <dbReference type="ARBA" id="ARBA00022737"/>
    </source>
</evidence>
<dbReference type="PANTHER" id="PTHR46031:SF37">
    <property type="entry name" value="DRBM DOMAIN-CONTAINING PROTEIN"/>
    <property type="match status" value="1"/>
</dbReference>
<reference evidence="5 6" key="1">
    <citation type="submission" date="2020-09" db="EMBL/GenBank/DDBJ databases">
        <title>De no assembly of potato wild relative species, Solanum commersonii.</title>
        <authorList>
            <person name="Cho K."/>
        </authorList>
    </citation>
    <scope>NUCLEOTIDE SEQUENCE [LARGE SCALE GENOMIC DNA]</scope>
    <source>
        <strain evidence="5">LZ3.2</strain>
        <tissue evidence="5">Leaf</tissue>
    </source>
</reference>
<dbReference type="GO" id="GO:0003723">
    <property type="term" value="F:RNA binding"/>
    <property type="evidence" value="ECO:0007669"/>
    <property type="project" value="UniProtKB-UniRule"/>
</dbReference>
<comment type="caution">
    <text evidence="5">The sequence shown here is derived from an EMBL/GenBank/DDBJ whole genome shotgun (WGS) entry which is preliminary data.</text>
</comment>
<dbReference type="EMBL" id="JACXVP010000003">
    <property type="protein sequence ID" value="KAG5618895.1"/>
    <property type="molecule type" value="Genomic_DNA"/>
</dbReference>
<keyword evidence="6" id="KW-1185">Reference proteome</keyword>
<evidence type="ECO:0000313" key="5">
    <source>
        <dbReference type="EMBL" id="KAG5618895.1"/>
    </source>
</evidence>
<organism evidence="5 6">
    <name type="scientific">Solanum commersonii</name>
    <name type="common">Commerson's wild potato</name>
    <name type="synonym">Commerson's nightshade</name>
    <dbReference type="NCBI Taxonomy" id="4109"/>
    <lineage>
        <taxon>Eukaryota</taxon>
        <taxon>Viridiplantae</taxon>
        <taxon>Streptophyta</taxon>
        <taxon>Embryophyta</taxon>
        <taxon>Tracheophyta</taxon>
        <taxon>Spermatophyta</taxon>
        <taxon>Magnoliopsida</taxon>
        <taxon>eudicotyledons</taxon>
        <taxon>Gunneridae</taxon>
        <taxon>Pentapetalae</taxon>
        <taxon>asterids</taxon>
        <taxon>lamiids</taxon>
        <taxon>Solanales</taxon>
        <taxon>Solanaceae</taxon>
        <taxon>Solanoideae</taxon>
        <taxon>Solaneae</taxon>
        <taxon>Solanum</taxon>
    </lineage>
</organism>
<dbReference type="OrthoDB" id="1270579at2759"/>
<dbReference type="AlphaFoldDB" id="A0A9J6A467"/>
<proteinExistence type="predicted"/>
<dbReference type="PANTHER" id="PTHR46031">
    <property type="match status" value="1"/>
</dbReference>
<keyword evidence="2 3" id="KW-0694">RNA-binding</keyword>
<dbReference type="PROSITE" id="PS50137">
    <property type="entry name" value="DS_RBD"/>
    <property type="match status" value="1"/>
</dbReference>
<feature type="domain" description="DRBM" evidence="4">
    <location>
        <begin position="67"/>
        <end position="136"/>
    </location>
</feature>
<dbReference type="InterPro" id="IPR014720">
    <property type="entry name" value="dsRBD_dom"/>
</dbReference>
<gene>
    <name evidence="5" type="ORF">H5410_018719</name>
</gene>
<dbReference type="Gene3D" id="3.30.160.20">
    <property type="match status" value="1"/>
</dbReference>
<dbReference type="Pfam" id="PF00035">
    <property type="entry name" value="dsrm"/>
    <property type="match status" value="1"/>
</dbReference>
<dbReference type="SUPFAM" id="SSF54768">
    <property type="entry name" value="dsRNA-binding domain-like"/>
    <property type="match status" value="1"/>
</dbReference>
<dbReference type="Proteomes" id="UP000824120">
    <property type="component" value="Chromosome 3"/>
</dbReference>
<sequence length="159" mass="18489">MPSQVEQNVRTLSTCFSTSDSMFRQSFSEDISYLIRRADILNYKNLVSILCALCHNNIVNFFSVATIYKNQLQEYTQKAGKRLPIYQYFNEGSENFPRHRAKVLVDGVEYTSKLTHSTKKQAEQEVAKIAYESIFHEEAEVVSFLFLYKVLTLYLLTPF</sequence>
<name>A0A9J6A467_SOLCO</name>
<keyword evidence="1" id="KW-0677">Repeat</keyword>
<evidence type="ECO:0000256" key="2">
    <source>
        <dbReference type="ARBA" id="ARBA00022884"/>
    </source>
</evidence>
<evidence type="ECO:0000313" key="6">
    <source>
        <dbReference type="Proteomes" id="UP000824120"/>
    </source>
</evidence>
<evidence type="ECO:0000256" key="3">
    <source>
        <dbReference type="PROSITE-ProRule" id="PRU00266"/>
    </source>
</evidence>